<keyword evidence="2 5" id="KW-0808">Transferase</keyword>
<organism evidence="5 6">
    <name type="scientific">Caulobacter ginsengisoli</name>
    <dbReference type="NCBI Taxonomy" id="400775"/>
    <lineage>
        <taxon>Bacteria</taxon>
        <taxon>Pseudomonadati</taxon>
        <taxon>Pseudomonadota</taxon>
        <taxon>Alphaproteobacteria</taxon>
        <taxon>Caulobacterales</taxon>
        <taxon>Caulobacteraceae</taxon>
        <taxon>Caulobacter</taxon>
    </lineage>
</organism>
<comment type="similarity">
    <text evidence="1">Belongs to the thiolase-like superfamily. Thiolase family.</text>
</comment>
<reference evidence="5 6" key="1">
    <citation type="submission" date="2023-07" db="EMBL/GenBank/DDBJ databases">
        <title>Genomic Encyclopedia of Type Strains, Phase IV (KMG-IV): sequencing the most valuable type-strain genomes for metagenomic binning, comparative biology and taxonomic classification.</title>
        <authorList>
            <person name="Goeker M."/>
        </authorList>
    </citation>
    <scope>NUCLEOTIDE SEQUENCE [LARGE SCALE GENOMIC DNA]</scope>
    <source>
        <strain evidence="5 6">DSM 18695</strain>
    </source>
</reference>
<dbReference type="GO" id="GO:0003985">
    <property type="term" value="F:acetyl-CoA C-acetyltransferase activity"/>
    <property type="evidence" value="ECO:0007669"/>
    <property type="project" value="UniProtKB-EC"/>
</dbReference>
<dbReference type="InterPro" id="IPR040771">
    <property type="entry name" value="TLP1_add_C"/>
</dbReference>
<evidence type="ECO:0000313" key="6">
    <source>
        <dbReference type="Proteomes" id="UP001228905"/>
    </source>
</evidence>
<dbReference type="NCBIfam" id="NF006105">
    <property type="entry name" value="PRK08257.1-4"/>
    <property type="match status" value="1"/>
</dbReference>
<dbReference type="Gene3D" id="2.40.50.840">
    <property type="match status" value="1"/>
</dbReference>
<feature type="domain" description="Thiolase-like protein type 1 additional C-terminal" evidence="4">
    <location>
        <begin position="424"/>
        <end position="504"/>
    </location>
</feature>
<keyword evidence="3 5" id="KW-0012">Acyltransferase</keyword>
<dbReference type="Gene3D" id="3.40.47.10">
    <property type="match status" value="1"/>
</dbReference>
<dbReference type="Pfam" id="PF18313">
    <property type="entry name" value="TLP1_add_C"/>
    <property type="match status" value="1"/>
</dbReference>
<dbReference type="InterPro" id="IPR016039">
    <property type="entry name" value="Thiolase-like"/>
</dbReference>
<evidence type="ECO:0000256" key="3">
    <source>
        <dbReference type="ARBA" id="ARBA00023315"/>
    </source>
</evidence>
<dbReference type="PANTHER" id="PTHR18919:SF139">
    <property type="entry name" value="THIOLASE-LIKE PROTEIN TYPE 1 ADDITIONAL C-TERMINAL DOMAIN-CONTAINING PROTEIN"/>
    <property type="match status" value="1"/>
</dbReference>
<accession>A0ABU0IUC0</accession>
<evidence type="ECO:0000256" key="2">
    <source>
        <dbReference type="ARBA" id="ARBA00022679"/>
    </source>
</evidence>
<name>A0ABU0IUC0_9CAUL</name>
<dbReference type="PANTHER" id="PTHR18919">
    <property type="entry name" value="ACETYL-COA C-ACYLTRANSFERASE"/>
    <property type="match status" value="1"/>
</dbReference>
<evidence type="ECO:0000256" key="1">
    <source>
        <dbReference type="ARBA" id="ARBA00010982"/>
    </source>
</evidence>
<sequence>MTDRLDDATPVLIGVGEASERIQAADYQALSPVELAAAAARAAIADAGGQDLADHIDVIAAIKQFEISTPMARAPFGASNNLPRSVARRIGADPARAISEMTGGQGPQHLVNEMAHAIAAGAVKMALLVGSEAISTVRHLAGQNETRDWSETVDGQLEDRGHGLEGLLTQVVTDHGGRTPIQCYALFENARRARTGLDREAYRRKMGELFAPFTQVAAGNPHAMSQEVFDAEALATVTAANRLTSDPFPRRMVARDQANQGAAVLLTSAGLARRLGVAEEKFVYLYGGADVKERTVIERADLGSSPASVAAVRQALAGAGAGLADIGHFDLYSCFPIAVFNICDALGLSPTDPRGLTLTGGLPFFGGAGNNYSMHAIASMVRRLREHPGELGLVGANGGFLSKYSVGVYGTAPRPFKPFDSSALQAEINGWPIPPMRAEPAGEGTVTTYTIDYSGPEPRAMVVGTDAAGDRFVAMSDKDDTAMVQRLIAEEPLGATVAFAADDKGRRVLTGFEPAA</sequence>
<dbReference type="SUPFAM" id="SSF53901">
    <property type="entry name" value="Thiolase-like"/>
    <property type="match status" value="2"/>
</dbReference>
<comment type="caution">
    <text evidence="5">The sequence shown here is derived from an EMBL/GenBank/DDBJ whole genome shotgun (WGS) entry which is preliminary data.</text>
</comment>
<dbReference type="EMBL" id="JAUSVS010000007">
    <property type="protein sequence ID" value="MDQ0465606.1"/>
    <property type="molecule type" value="Genomic_DNA"/>
</dbReference>
<dbReference type="EC" id="2.3.1.9" evidence="5"/>
<evidence type="ECO:0000259" key="4">
    <source>
        <dbReference type="Pfam" id="PF18313"/>
    </source>
</evidence>
<keyword evidence="6" id="KW-1185">Reference proteome</keyword>
<gene>
    <name evidence="5" type="ORF">QO010_003395</name>
</gene>
<evidence type="ECO:0000313" key="5">
    <source>
        <dbReference type="EMBL" id="MDQ0465606.1"/>
    </source>
</evidence>
<dbReference type="RefSeq" id="WP_307351072.1">
    <property type="nucleotide sequence ID" value="NZ_JAUSVS010000007.1"/>
</dbReference>
<proteinExistence type="inferred from homology"/>
<dbReference type="Proteomes" id="UP001228905">
    <property type="component" value="Unassembled WGS sequence"/>
</dbReference>
<protein>
    <submittedName>
        <fullName evidence="5">Acetyl-CoA C-acetyltransferase</fullName>
        <ecNumber evidence="5">2.3.1.9</ecNumber>
    </submittedName>
</protein>